<organism evidence="2 3">
    <name type="scientific">Modicisalibacter ilicicola DSM 19980</name>
    <dbReference type="NCBI Taxonomy" id="1121942"/>
    <lineage>
        <taxon>Bacteria</taxon>
        <taxon>Pseudomonadati</taxon>
        <taxon>Pseudomonadota</taxon>
        <taxon>Gammaproteobacteria</taxon>
        <taxon>Oceanospirillales</taxon>
        <taxon>Halomonadaceae</taxon>
        <taxon>Modicisalibacter</taxon>
    </lineage>
</organism>
<keyword evidence="1" id="KW-1133">Transmembrane helix</keyword>
<sequence>MKDPKKFSSVVLGTVLMALCCVVPIVLILFGTAGLAALTGYLDYVLFAVLALAIVIGLPLYVRHRKRKQDTCCPHETSEKRDD</sequence>
<proteinExistence type="predicted"/>
<evidence type="ECO:0000313" key="3">
    <source>
        <dbReference type="Proteomes" id="UP000184346"/>
    </source>
</evidence>
<dbReference type="EMBL" id="FQUJ01000015">
    <property type="protein sequence ID" value="SHF60641.1"/>
    <property type="molecule type" value="Genomic_DNA"/>
</dbReference>
<dbReference type="Proteomes" id="UP000184346">
    <property type="component" value="Unassembled WGS sequence"/>
</dbReference>
<evidence type="ECO:0000256" key="1">
    <source>
        <dbReference type="SAM" id="Phobius"/>
    </source>
</evidence>
<dbReference type="InterPro" id="IPR021091">
    <property type="entry name" value="Mercury_ion_transport_MerF"/>
</dbReference>
<dbReference type="RefSeq" id="WP_072824491.1">
    <property type="nucleotide sequence ID" value="NZ_FQUJ01000015.1"/>
</dbReference>
<dbReference type="Gene3D" id="1.10.287.910">
    <property type="entry name" value="bacterial mercury transporter, merf"/>
    <property type="match status" value="1"/>
</dbReference>
<dbReference type="STRING" id="1121942.SAMN02745148_03102"/>
<keyword evidence="1" id="KW-0472">Membrane</keyword>
<dbReference type="GO" id="GO:0016020">
    <property type="term" value="C:membrane"/>
    <property type="evidence" value="ECO:0007669"/>
    <property type="project" value="InterPro"/>
</dbReference>
<accession>A0A1M5D0X7</accession>
<feature type="transmembrane region" description="Helical" evidence="1">
    <location>
        <begin position="12"/>
        <end position="38"/>
    </location>
</feature>
<name>A0A1M5D0X7_9GAMM</name>
<keyword evidence="1" id="KW-0812">Transmembrane</keyword>
<dbReference type="AlphaFoldDB" id="A0A1M5D0X7"/>
<dbReference type="Pfam" id="PF11431">
    <property type="entry name" value="Transport_MerF"/>
    <property type="match status" value="1"/>
</dbReference>
<feature type="transmembrane region" description="Helical" evidence="1">
    <location>
        <begin position="44"/>
        <end position="62"/>
    </location>
</feature>
<protein>
    <submittedName>
        <fullName evidence="2">Mercuric ion transport protein</fullName>
    </submittedName>
</protein>
<gene>
    <name evidence="2" type="ORF">SAMN02745148_03102</name>
</gene>
<dbReference type="OrthoDB" id="6169710at2"/>
<dbReference type="NCBIfam" id="NF033565">
    <property type="entry name" value="trans_MerF"/>
    <property type="match status" value="1"/>
</dbReference>
<reference evidence="2 3" key="1">
    <citation type="submission" date="2016-11" db="EMBL/GenBank/DDBJ databases">
        <authorList>
            <person name="Jaros S."/>
            <person name="Januszkiewicz K."/>
            <person name="Wedrychowicz H."/>
        </authorList>
    </citation>
    <scope>NUCLEOTIDE SEQUENCE [LARGE SCALE GENOMIC DNA]</scope>
    <source>
        <strain evidence="2 3">DSM 19980</strain>
    </source>
</reference>
<keyword evidence="3" id="KW-1185">Reference proteome</keyword>
<evidence type="ECO:0000313" key="2">
    <source>
        <dbReference type="EMBL" id="SHF60641.1"/>
    </source>
</evidence>